<keyword evidence="9" id="KW-1185">Reference proteome</keyword>
<protein>
    <submittedName>
        <fullName evidence="8">ATP-binding cassette domain-containing protein</fullName>
    </submittedName>
</protein>
<feature type="transmembrane region" description="Helical" evidence="6">
    <location>
        <begin position="527"/>
        <end position="544"/>
    </location>
</feature>
<name>A0ABU2NQT9_9ACTN</name>
<keyword evidence="6" id="KW-0812">Transmembrane</keyword>
<evidence type="ECO:0000256" key="4">
    <source>
        <dbReference type="ARBA" id="ARBA00022840"/>
    </source>
</evidence>
<keyword evidence="2" id="KW-0813">Transport</keyword>
<feature type="transmembrane region" description="Helical" evidence="6">
    <location>
        <begin position="498"/>
        <end position="520"/>
    </location>
</feature>
<evidence type="ECO:0000259" key="7">
    <source>
        <dbReference type="PROSITE" id="PS50893"/>
    </source>
</evidence>
<dbReference type="InterPro" id="IPR003593">
    <property type="entry name" value="AAA+_ATPase"/>
</dbReference>
<evidence type="ECO:0000313" key="9">
    <source>
        <dbReference type="Proteomes" id="UP001183414"/>
    </source>
</evidence>
<proteinExistence type="inferred from homology"/>
<keyword evidence="6" id="KW-0472">Membrane</keyword>
<organism evidence="8 9">
    <name type="scientific">Streptomyces hazeniae</name>
    <dbReference type="NCBI Taxonomy" id="3075538"/>
    <lineage>
        <taxon>Bacteria</taxon>
        <taxon>Bacillati</taxon>
        <taxon>Actinomycetota</taxon>
        <taxon>Actinomycetes</taxon>
        <taxon>Kitasatosporales</taxon>
        <taxon>Streptomycetaceae</taxon>
        <taxon>Streptomyces</taxon>
    </lineage>
</organism>
<dbReference type="Proteomes" id="UP001183414">
    <property type="component" value="Unassembled WGS sequence"/>
</dbReference>
<comment type="similarity">
    <text evidence="1">Belongs to the ABC transporter superfamily.</text>
</comment>
<evidence type="ECO:0000256" key="6">
    <source>
        <dbReference type="SAM" id="Phobius"/>
    </source>
</evidence>
<dbReference type="GO" id="GO:0005524">
    <property type="term" value="F:ATP binding"/>
    <property type="evidence" value="ECO:0007669"/>
    <property type="project" value="UniProtKB-KW"/>
</dbReference>
<gene>
    <name evidence="8" type="ORF">RM572_06300</name>
</gene>
<dbReference type="EMBL" id="JAVREQ010000003">
    <property type="protein sequence ID" value="MDT0378392.1"/>
    <property type="molecule type" value="Genomic_DNA"/>
</dbReference>
<evidence type="ECO:0000256" key="2">
    <source>
        <dbReference type="ARBA" id="ARBA00022448"/>
    </source>
</evidence>
<dbReference type="InterPro" id="IPR003439">
    <property type="entry name" value="ABC_transporter-like_ATP-bd"/>
</dbReference>
<accession>A0ABU2NQT9</accession>
<keyword evidence="3" id="KW-0547">Nucleotide-binding</keyword>
<feature type="region of interest" description="Disordered" evidence="5">
    <location>
        <begin position="325"/>
        <end position="351"/>
    </location>
</feature>
<dbReference type="SUPFAM" id="SSF52540">
    <property type="entry name" value="P-loop containing nucleoside triphosphate hydrolases"/>
    <property type="match status" value="1"/>
</dbReference>
<evidence type="ECO:0000256" key="3">
    <source>
        <dbReference type="ARBA" id="ARBA00022741"/>
    </source>
</evidence>
<feature type="transmembrane region" description="Helical" evidence="6">
    <location>
        <begin position="453"/>
        <end position="486"/>
    </location>
</feature>
<keyword evidence="4 8" id="KW-0067">ATP-binding</keyword>
<sequence>MIQAIGLTSVPRRGRRPAVDDVTFEAPAGRVTALLGPCGAGKSTALRLLLQLEPGRGVALFDGRPLHRLEHPGQEVGVLLGDVPGHPGRTARNHLRMLAAAAGVPAERADEMLEIVGLGVLAEERVGAFSLGMDRRLGMAAAMLGDPHTLVLDEPAQGLSPREAGWLHGLLRGYAAQGGAVLVTLRDPREAVRVADRVVSIEEGRLLADQEAEDFARTRLRPRVAVSTPHAGRLADLLVQQARSAPRTGADGRERDEMEVVAESGTRLCVYNSDCASVGETAYRHGILVHRLAEESGDDGASVVTARAERAAPGSRTAQVVAERAALAPPRQRTAAPRRSDAPRLHSIAPPGPASPLRYEVRRMLSVRTPWCVLGCVLAVALTAGLGLALSGPDPDTDEALLRLLAGWPATFLFPLPPAAAGAGLLGALAYGQECRYPSLVPAGASVPRRLGLLLAKVAVTAAGSLVLCLAVLAVNGAALLLLFGGEVLVPSDGLRGLLAAVAWSVVLAVGCGWAGLLAAGAARSTAVGLAAVLAVPLLVVPMAKRMFPGGDGPVLDGLAGRLESALLSPWPSGVDGWVPVAVRLVSQPVGQALAMSLTVLLAAYLLLGLRGRTS</sequence>
<evidence type="ECO:0000256" key="1">
    <source>
        <dbReference type="ARBA" id="ARBA00005417"/>
    </source>
</evidence>
<reference evidence="9" key="1">
    <citation type="submission" date="2023-07" db="EMBL/GenBank/DDBJ databases">
        <title>30 novel species of actinomycetes from the DSMZ collection.</title>
        <authorList>
            <person name="Nouioui I."/>
        </authorList>
    </citation>
    <scope>NUCLEOTIDE SEQUENCE [LARGE SCALE GENOMIC DNA]</scope>
    <source>
        <strain evidence="9">DSM 42041</strain>
    </source>
</reference>
<feature type="transmembrane region" description="Helical" evidence="6">
    <location>
        <begin position="412"/>
        <end position="432"/>
    </location>
</feature>
<comment type="caution">
    <text evidence="8">The sequence shown here is derived from an EMBL/GenBank/DDBJ whole genome shotgun (WGS) entry which is preliminary data.</text>
</comment>
<evidence type="ECO:0000256" key="5">
    <source>
        <dbReference type="SAM" id="MobiDB-lite"/>
    </source>
</evidence>
<dbReference type="SMART" id="SM00382">
    <property type="entry name" value="AAA"/>
    <property type="match status" value="1"/>
</dbReference>
<dbReference type="InterPro" id="IPR027417">
    <property type="entry name" value="P-loop_NTPase"/>
</dbReference>
<dbReference type="RefSeq" id="WP_311672277.1">
    <property type="nucleotide sequence ID" value="NZ_JAVREQ010000003.1"/>
</dbReference>
<evidence type="ECO:0000313" key="8">
    <source>
        <dbReference type="EMBL" id="MDT0378392.1"/>
    </source>
</evidence>
<dbReference type="Pfam" id="PF00005">
    <property type="entry name" value="ABC_tran"/>
    <property type="match status" value="1"/>
</dbReference>
<feature type="transmembrane region" description="Helical" evidence="6">
    <location>
        <begin position="590"/>
        <end position="610"/>
    </location>
</feature>
<keyword evidence="6" id="KW-1133">Transmembrane helix</keyword>
<feature type="compositionally biased region" description="Low complexity" evidence="5">
    <location>
        <begin position="325"/>
        <end position="337"/>
    </location>
</feature>
<dbReference type="PANTHER" id="PTHR43335:SF4">
    <property type="entry name" value="ABC TRANSPORTER, ATP-BINDING PROTEIN"/>
    <property type="match status" value="1"/>
</dbReference>
<dbReference type="Gene3D" id="3.40.50.300">
    <property type="entry name" value="P-loop containing nucleotide triphosphate hydrolases"/>
    <property type="match status" value="1"/>
</dbReference>
<feature type="domain" description="ABC transporter" evidence="7">
    <location>
        <begin position="2"/>
        <end position="228"/>
    </location>
</feature>
<dbReference type="PROSITE" id="PS50893">
    <property type="entry name" value="ABC_TRANSPORTER_2"/>
    <property type="match status" value="1"/>
</dbReference>
<dbReference type="PANTHER" id="PTHR43335">
    <property type="entry name" value="ABC TRANSPORTER, ATP-BINDING PROTEIN"/>
    <property type="match status" value="1"/>
</dbReference>
<feature type="transmembrane region" description="Helical" evidence="6">
    <location>
        <begin position="371"/>
        <end position="392"/>
    </location>
</feature>